<proteinExistence type="predicted"/>
<comment type="caution">
    <text evidence="1">The sequence shown here is derived from an EMBL/GenBank/DDBJ whole genome shotgun (WGS) entry which is preliminary data.</text>
</comment>
<reference evidence="1 2" key="1">
    <citation type="submission" date="2016-02" db="EMBL/GenBank/DDBJ databases">
        <title>Band-tailed pigeon sequencing and assembly.</title>
        <authorList>
            <person name="Soares A.E."/>
            <person name="Novak B.J."/>
            <person name="Rice E.S."/>
            <person name="O'Connell B."/>
            <person name="Chang D."/>
            <person name="Weber S."/>
            <person name="Shapiro B."/>
        </authorList>
    </citation>
    <scope>NUCLEOTIDE SEQUENCE [LARGE SCALE GENOMIC DNA]</scope>
    <source>
        <strain evidence="1">BTP2013</strain>
        <tissue evidence="1">Blood</tissue>
    </source>
</reference>
<name>A0A1V4K1G6_PATFA</name>
<evidence type="ECO:0000313" key="1">
    <source>
        <dbReference type="EMBL" id="OPJ78302.1"/>
    </source>
</evidence>
<evidence type="ECO:0000313" key="2">
    <source>
        <dbReference type="Proteomes" id="UP000190648"/>
    </source>
</evidence>
<organism evidence="1 2">
    <name type="scientific">Patagioenas fasciata monilis</name>
    <dbReference type="NCBI Taxonomy" id="372326"/>
    <lineage>
        <taxon>Eukaryota</taxon>
        <taxon>Metazoa</taxon>
        <taxon>Chordata</taxon>
        <taxon>Craniata</taxon>
        <taxon>Vertebrata</taxon>
        <taxon>Euteleostomi</taxon>
        <taxon>Archelosauria</taxon>
        <taxon>Archosauria</taxon>
        <taxon>Dinosauria</taxon>
        <taxon>Saurischia</taxon>
        <taxon>Theropoda</taxon>
        <taxon>Coelurosauria</taxon>
        <taxon>Aves</taxon>
        <taxon>Neognathae</taxon>
        <taxon>Neoaves</taxon>
        <taxon>Columbimorphae</taxon>
        <taxon>Columbiformes</taxon>
        <taxon>Columbidae</taxon>
        <taxon>Patagioenas</taxon>
    </lineage>
</organism>
<dbReference type="Proteomes" id="UP000190648">
    <property type="component" value="Unassembled WGS sequence"/>
</dbReference>
<dbReference type="AlphaFoldDB" id="A0A1V4K1G6"/>
<keyword evidence="2" id="KW-1185">Reference proteome</keyword>
<protein>
    <submittedName>
        <fullName evidence="1">Uncharacterized protein</fullName>
    </submittedName>
</protein>
<dbReference type="EMBL" id="LSYS01005191">
    <property type="protein sequence ID" value="OPJ78302.1"/>
    <property type="molecule type" value="Genomic_DNA"/>
</dbReference>
<gene>
    <name evidence="1" type="ORF">AV530_015252</name>
</gene>
<accession>A0A1V4K1G6</accession>
<sequence>MTPGKDWLQLDSKATCFPTPLPSSLCPPHSSSPDVLGQWDFFRVCFFLHWLGQREGRVQDNLIPEEFPHAFPPQVR</sequence>